<reference evidence="1" key="2">
    <citation type="submission" date="2020-12" db="EMBL/GenBank/DDBJ databases">
        <authorList>
            <person name="Kanost M."/>
        </authorList>
    </citation>
    <scope>NUCLEOTIDE SEQUENCE</scope>
</reference>
<dbReference type="Proteomes" id="UP000791440">
    <property type="component" value="Unassembled WGS sequence"/>
</dbReference>
<gene>
    <name evidence="1" type="ORF">O3G_MSEX013199</name>
</gene>
<comment type="caution">
    <text evidence="1">The sequence shown here is derived from an EMBL/GenBank/DDBJ whole genome shotgun (WGS) entry which is preliminary data.</text>
</comment>
<dbReference type="EMBL" id="JH668833">
    <property type="protein sequence ID" value="KAG6462333.1"/>
    <property type="molecule type" value="Genomic_DNA"/>
</dbReference>
<keyword evidence="2" id="KW-1185">Reference proteome</keyword>
<name>A0A922CYW9_MANSE</name>
<accession>A0A922CYW9</accession>
<sequence length="207" mass="24916">MDVLGKVIIRGWIDIMRIPTCIILRATSHTEDTFRSTSYPFQICVPRITYCHSQKRFKYHYYEWYIPNELYIGEFVAPYGYYSALSSIVFTNIEEGPDTVHSDYFFGKCASKFKTLVMHDHMKYEDIRGKLIIRRWIDLNVEPNCVYVRANSSYADIVRYHAFKFSICQCRIIYVHQGNKYSYYYYEWYAPVEMMKGIEWDLYFYTS</sequence>
<dbReference type="AlphaFoldDB" id="A0A922CYW9"/>
<reference evidence="1" key="1">
    <citation type="journal article" date="2016" name="Insect Biochem. Mol. Biol.">
        <title>Multifaceted biological insights from a draft genome sequence of the tobacco hornworm moth, Manduca sexta.</title>
        <authorList>
            <person name="Kanost M.R."/>
            <person name="Arrese E.L."/>
            <person name="Cao X."/>
            <person name="Chen Y.R."/>
            <person name="Chellapilla S."/>
            <person name="Goldsmith M.R."/>
            <person name="Grosse-Wilde E."/>
            <person name="Heckel D.G."/>
            <person name="Herndon N."/>
            <person name="Jiang H."/>
            <person name="Papanicolaou A."/>
            <person name="Qu J."/>
            <person name="Soulages J.L."/>
            <person name="Vogel H."/>
            <person name="Walters J."/>
            <person name="Waterhouse R.M."/>
            <person name="Ahn S.J."/>
            <person name="Almeida F.C."/>
            <person name="An C."/>
            <person name="Aqrawi P."/>
            <person name="Bretschneider A."/>
            <person name="Bryant W.B."/>
            <person name="Bucks S."/>
            <person name="Chao H."/>
            <person name="Chevignon G."/>
            <person name="Christen J.M."/>
            <person name="Clarke D.F."/>
            <person name="Dittmer N.T."/>
            <person name="Ferguson L.C.F."/>
            <person name="Garavelou S."/>
            <person name="Gordon K.H.J."/>
            <person name="Gunaratna R.T."/>
            <person name="Han Y."/>
            <person name="Hauser F."/>
            <person name="He Y."/>
            <person name="Heidel-Fischer H."/>
            <person name="Hirsh A."/>
            <person name="Hu Y."/>
            <person name="Jiang H."/>
            <person name="Kalra D."/>
            <person name="Klinner C."/>
            <person name="Konig C."/>
            <person name="Kovar C."/>
            <person name="Kroll A.R."/>
            <person name="Kuwar S.S."/>
            <person name="Lee S.L."/>
            <person name="Lehman R."/>
            <person name="Li K."/>
            <person name="Li Z."/>
            <person name="Liang H."/>
            <person name="Lovelace S."/>
            <person name="Lu Z."/>
            <person name="Mansfield J.H."/>
            <person name="McCulloch K.J."/>
            <person name="Mathew T."/>
            <person name="Morton B."/>
            <person name="Muzny D.M."/>
            <person name="Neunemann D."/>
            <person name="Ongeri F."/>
            <person name="Pauchet Y."/>
            <person name="Pu L.L."/>
            <person name="Pyrousis I."/>
            <person name="Rao X.J."/>
            <person name="Redding A."/>
            <person name="Roesel C."/>
            <person name="Sanchez-Gracia A."/>
            <person name="Schaack S."/>
            <person name="Shukla A."/>
            <person name="Tetreau G."/>
            <person name="Wang Y."/>
            <person name="Xiong G.H."/>
            <person name="Traut W."/>
            <person name="Walsh T.K."/>
            <person name="Worley K.C."/>
            <person name="Wu D."/>
            <person name="Wu W."/>
            <person name="Wu Y.Q."/>
            <person name="Zhang X."/>
            <person name="Zou Z."/>
            <person name="Zucker H."/>
            <person name="Briscoe A.D."/>
            <person name="Burmester T."/>
            <person name="Clem R.J."/>
            <person name="Feyereisen R."/>
            <person name="Grimmelikhuijzen C.J.P."/>
            <person name="Hamodrakas S.J."/>
            <person name="Hansson B.S."/>
            <person name="Huguet E."/>
            <person name="Jermiin L.S."/>
            <person name="Lan Q."/>
            <person name="Lehman H.K."/>
            <person name="Lorenzen M."/>
            <person name="Merzendorfer H."/>
            <person name="Michalopoulos I."/>
            <person name="Morton D.B."/>
            <person name="Muthukrishnan S."/>
            <person name="Oakeshott J.G."/>
            <person name="Palmer W."/>
            <person name="Park Y."/>
            <person name="Passarelli A.L."/>
            <person name="Rozas J."/>
            <person name="Schwartz L.M."/>
            <person name="Smith W."/>
            <person name="Southgate A."/>
            <person name="Vilcinskas A."/>
            <person name="Vogt R."/>
            <person name="Wang P."/>
            <person name="Werren J."/>
            <person name="Yu X.Q."/>
            <person name="Zhou J.J."/>
            <person name="Brown S.J."/>
            <person name="Scherer S.E."/>
            <person name="Richards S."/>
            <person name="Blissard G.W."/>
        </authorList>
    </citation>
    <scope>NUCLEOTIDE SEQUENCE</scope>
</reference>
<evidence type="ECO:0000313" key="2">
    <source>
        <dbReference type="Proteomes" id="UP000791440"/>
    </source>
</evidence>
<protein>
    <submittedName>
        <fullName evidence="1">Uncharacterized protein</fullName>
    </submittedName>
</protein>
<proteinExistence type="predicted"/>
<organism evidence="1 2">
    <name type="scientific">Manduca sexta</name>
    <name type="common">Tobacco hawkmoth</name>
    <name type="synonym">Tobacco hornworm</name>
    <dbReference type="NCBI Taxonomy" id="7130"/>
    <lineage>
        <taxon>Eukaryota</taxon>
        <taxon>Metazoa</taxon>
        <taxon>Ecdysozoa</taxon>
        <taxon>Arthropoda</taxon>
        <taxon>Hexapoda</taxon>
        <taxon>Insecta</taxon>
        <taxon>Pterygota</taxon>
        <taxon>Neoptera</taxon>
        <taxon>Endopterygota</taxon>
        <taxon>Lepidoptera</taxon>
        <taxon>Glossata</taxon>
        <taxon>Ditrysia</taxon>
        <taxon>Bombycoidea</taxon>
        <taxon>Sphingidae</taxon>
        <taxon>Sphinginae</taxon>
        <taxon>Sphingini</taxon>
        <taxon>Manduca</taxon>
    </lineage>
</organism>
<evidence type="ECO:0000313" key="1">
    <source>
        <dbReference type="EMBL" id="KAG6462333.1"/>
    </source>
</evidence>